<feature type="transmembrane region" description="Helical" evidence="10">
    <location>
        <begin position="946"/>
        <end position="966"/>
    </location>
</feature>
<feature type="transmembrane region" description="Helical" evidence="10">
    <location>
        <begin position="864"/>
        <end position="884"/>
    </location>
</feature>
<feature type="transmembrane region" description="Helical" evidence="10">
    <location>
        <begin position="184"/>
        <end position="202"/>
    </location>
</feature>
<dbReference type="Proteomes" id="UP000095023">
    <property type="component" value="Unassembled WGS sequence"/>
</dbReference>
<dbReference type="FunFam" id="3.40.50.300:FF:000302">
    <property type="entry name" value="ATP-binding cassette subfamily B member 5"/>
    <property type="match status" value="1"/>
</dbReference>
<feature type="transmembrane region" description="Helical" evidence="10">
    <location>
        <begin position="840"/>
        <end position="858"/>
    </location>
</feature>
<dbReference type="PROSITE" id="PS50929">
    <property type="entry name" value="ABC_TM1F"/>
    <property type="match status" value="2"/>
</dbReference>
<dbReference type="SMART" id="SM00382">
    <property type="entry name" value="AAA"/>
    <property type="match status" value="2"/>
</dbReference>
<evidence type="ECO:0000256" key="10">
    <source>
        <dbReference type="SAM" id="Phobius"/>
    </source>
</evidence>
<gene>
    <name evidence="13" type="ORF">CANCADRAFT_44945</name>
</gene>
<feature type="domain" description="ABC transmembrane type-1" evidence="12">
    <location>
        <begin position="720"/>
        <end position="1007"/>
    </location>
</feature>
<evidence type="ECO:0000256" key="2">
    <source>
        <dbReference type="ARBA" id="ARBA00007577"/>
    </source>
</evidence>
<evidence type="ECO:0000259" key="11">
    <source>
        <dbReference type="PROSITE" id="PS50893"/>
    </source>
</evidence>
<dbReference type="GO" id="GO:0005524">
    <property type="term" value="F:ATP binding"/>
    <property type="evidence" value="ECO:0007669"/>
    <property type="project" value="UniProtKB-KW"/>
</dbReference>
<feature type="transmembrane region" description="Helical" evidence="10">
    <location>
        <begin position="717"/>
        <end position="739"/>
    </location>
</feature>
<feature type="transmembrane region" description="Helical" evidence="10">
    <location>
        <begin position="56"/>
        <end position="80"/>
    </location>
</feature>
<evidence type="ECO:0000256" key="7">
    <source>
        <dbReference type="ARBA" id="ARBA00022989"/>
    </source>
</evidence>
<keyword evidence="8 10" id="KW-0472">Membrane</keyword>
<comment type="subcellular location">
    <subcellularLocation>
        <location evidence="1">Membrane</location>
        <topology evidence="1">Multi-pass membrane protein</topology>
    </subcellularLocation>
</comment>
<evidence type="ECO:0000259" key="12">
    <source>
        <dbReference type="PROSITE" id="PS50929"/>
    </source>
</evidence>
<dbReference type="GO" id="GO:0015421">
    <property type="term" value="F:ABC-type oligopeptide transporter activity"/>
    <property type="evidence" value="ECO:0007669"/>
    <property type="project" value="TreeGrafter"/>
</dbReference>
<feature type="domain" description="ABC transporter" evidence="11">
    <location>
        <begin position="1042"/>
        <end position="1282"/>
    </location>
</feature>
<dbReference type="InterPro" id="IPR003439">
    <property type="entry name" value="ABC_transporter-like_ATP-bd"/>
</dbReference>
<dbReference type="InterPro" id="IPR003593">
    <property type="entry name" value="AAA+_ATPase"/>
</dbReference>
<dbReference type="InterPro" id="IPR036640">
    <property type="entry name" value="ABC1_TM_sf"/>
</dbReference>
<dbReference type="InterPro" id="IPR011527">
    <property type="entry name" value="ABC1_TM_dom"/>
</dbReference>
<dbReference type="CDD" id="cd18578">
    <property type="entry name" value="ABC_6TM_Pgp_ABCB1_D2_like"/>
    <property type="match status" value="1"/>
</dbReference>
<dbReference type="InterPro" id="IPR039421">
    <property type="entry name" value="Type_1_exporter"/>
</dbReference>
<dbReference type="PROSITE" id="PS50893">
    <property type="entry name" value="ABC_TRANSPORTER_2"/>
    <property type="match status" value="2"/>
</dbReference>
<dbReference type="PANTHER" id="PTHR43394:SF27">
    <property type="entry name" value="ATP-DEPENDENT TRANSLOCASE ABCB1-LIKE"/>
    <property type="match status" value="1"/>
</dbReference>
<feature type="transmembrane region" description="Helical" evidence="10">
    <location>
        <begin position="978"/>
        <end position="999"/>
    </location>
</feature>
<dbReference type="Pfam" id="PF00005">
    <property type="entry name" value="ABC_tran"/>
    <property type="match status" value="2"/>
</dbReference>
<evidence type="ECO:0000256" key="3">
    <source>
        <dbReference type="ARBA" id="ARBA00022448"/>
    </source>
</evidence>
<comment type="similarity">
    <text evidence="2">Belongs to the ABC transporter superfamily. ABCB family. Multidrug resistance exporter (TC 3.A.1.201) subfamily.</text>
</comment>
<keyword evidence="7 10" id="KW-1133">Transmembrane helix</keyword>
<keyword evidence="4 10" id="KW-0812">Transmembrane</keyword>
<feature type="transmembrane region" description="Helical" evidence="10">
    <location>
        <begin position="281"/>
        <end position="300"/>
    </location>
</feature>
<dbReference type="GO" id="GO:0005743">
    <property type="term" value="C:mitochondrial inner membrane"/>
    <property type="evidence" value="ECO:0007669"/>
    <property type="project" value="TreeGrafter"/>
</dbReference>
<proteinExistence type="inferred from homology"/>
<evidence type="ECO:0000313" key="14">
    <source>
        <dbReference type="Proteomes" id="UP000095023"/>
    </source>
</evidence>
<organism evidence="13 14">
    <name type="scientific">Tortispora caseinolytica NRRL Y-17796</name>
    <dbReference type="NCBI Taxonomy" id="767744"/>
    <lineage>
        <taxon>Eukaryota</taxon>
        <taxon>Fungi</taxon>
        <taxon>Dikarya</taxon>
        <taxon>Ascomycota</taxon>
        <taxon>Saccharomycotina</taxon>
        <taxon>Trigonopsidomycetes</taxon>
        <taxon>Trigonopsidales</taxon>
        <taxon>Trigonopsidaceae</taxon>
        <taxon>Tortispora</taxon>
    </lineage>
</organism>
<evidence type="ECO:0000256" key="5">
    <source>
        <dbReference type="ARBA" id="ARBA00022741"/>
    </source>
</evidence>
<keyword evidence="6" id="KW-0067">ATP-binding</keyword>
<feature type="domain" description="ABC transmembrane type-1" evidence="12">
    <location>
        <begin position="60"/>
        <end position="351"/>
    </location>
</feature>
<dbReference type="OrthoDB" id="6500128at2759"/>
<dbReference type="GO" id="GO:0090374">
    <property type="term" value="P:oligopeptide export from mitochondrion"/>
    <property type="evidence" value="ECO:0007669"/>
    <property type="project" value="TreeGrafter"/>
</dbReference>
<dbReference type="FunFam" id="3.40.50.300:FF:000205">
    <property type="entry name" value="ABC transporter B family member 4"/>
    <property type="match status" value="1"/>
</dbReference>
<dbReference type="Gene3D" id="1.20.1560.10">
    <property type="entry name" value="ABC transporter type 1, transmembrane domain"/>
    <property type="match status" value="1"/>
</dbReference>
<reference evidence="14" key="1">
    <citation type="submission" date="2016-02" db="EMBL/GenBank/DDBJ databases">
        <title>Comparative genomics of biotechnologically important yeasts.</title>
        <authorList>
            <consortium name="DOE Joint Genome Institute"/>
            <person name="Riley R."/>
            <person name="Haridas S."/>
            <person name="Wolfe K.H."/>
            <person name="Lopes M.R."/>
            <person name="Hittinger C.T."/>
            <person name="Goker M."/>
            <person name="Salamov A."/>
            <person name="Wisecaver J."/>
            <person name="Long T.M."/>
            <person name="Aerts A.L."/>
            <person name="Barry K."/>
            <person name="Choi C."/>
            <person name="Clum A."/>
            <person name="Coughlan A.Y."/>
            <person name="Deshpande S."/>
            <person name="Douglass A.P."/>
            <person name="Hanson S.J."/>
            <person name="Klenk H.-P."/>
            <person name="Labutti K."/>
            <person name="Lapidus A."/>
            <person name="Lindquist E."/>
            <person name="Lipzen A."/>
            <person name="Meier-Kolthoff J.P."/>
            <person name="Ohm R.A."/>
            <person name="Otillar R.P."/>
            <person name="Pangilinan J."/>
            <person name="Peng Y."/>
            <person name="Rokas A."/>
            <person name="Rosa C.A."/>
            <person name="Scheuner C."/>
            <person name="Sibirny A.A."/>
            <person name="Slot J.C."/>
            <person name="Stielow J.B."/>
            <person name="Sun H."/>
            <person name="Kurtzman C.P."/>
            <person name="Blackwell M."/>
            <person name="Jeffries T.W."/>
            <person name="Grigoriev I.V."/>
        </authorList>
    </citation>
    <scope>NUCLEOTIDE SEQUENCE [LARGE SCALE GENOMIC DNA]</scope>
    <source>
        <strain evidence="14">NRRL Y-17796</strain>
    </source>
</reference>
<evidence type="ECO:0000256" key="1">
    <source>
        <dbReference type="ARBA" id="ARBA00004141"/>
    </source>
</evidence>
<evidence type="ECO:0000313" key="13">
    <source>
        <dbReference type="EMBL" id="ODV91347.1"/>
    </source>
</evidence>
<feature type="transmembrane region" description="Helical" evidence="10">
    <location>
        <begin position="208"/>
        <end position="226"/>
    </location>
</feature>
<dbReference type="PROSITE" id="PS00211">
    <property type="entry name" value="ABC_TRANSPORTER_1"/>
    <property type="match status" value="2"/>
</dbReference>
<protein>
    <recommendedName>
        <fullName evidence="15">Leptomycin B resistance protein pmd1</fullName>
    </recommendedName>
</protein>
<keyword evidence="3" id="KW-0813">Transport</keyword>
<accession>A0A1E4TI06</accession>
<feature type="transmembrane region" description="Helical" evidence="10">
    <location>
        <begin position="759"/>
        <end position="780"/>
    </location>
</feature>
<dbReference type="SUPFAM" id="SSF52540">
    <property type="entry name" value="P-loop containing nucleoside triphosphate hydrolases"/>
    <property type="match status" value="2"/>
</dbReference>
<feature type="transmembrane region" description="Helical" evidence="10">
    <location>
        <begin position="320"/>
        <end position="340"/>
    </location>
</feature>
<dbReference type="CDD" id="cd18577">
    <property type="entry name" value="ABC_6TM_Pgp_ABCB1_D1_like"/>
    <property type="match status" value="1"/>
</dbReference>
<dbReference type="EMBL" id="KV453842">
    <property type="protein sequence ID" value="ODV91347.1"/>
    <property type="molecule type" value="Genomic_DNA"/>
</dbReference>
<sequence length="1288" mass="141162">MSALSEKATAPSTKESFDSSDERSEEEQLLLKSQIEVPHVNVTFFSLFRFGKKSEIFVLILGILCSAAQGAAFPTTTILYGNLTDEFARLFLSSNANINDFQDTINEYGLYFVYIGIGALVTSTIGTFVTLYFGELFSNRIRVQYLRSSLYQNIGFYDSNGSGEITNRIICDTNLIQKAISEKVAVITSGVAAMLAAINVSLAVSWKLALVLLAPFFTTFIVAGLFSKQLGKSMVKATAVLGTAGTSSEEAISTVRNAHAFGLQSRLAAKYEQYVNKGAQFHMLAGCFFGLLMGCIWFVNFNTYALGFWEGSRLLDWGEFPIHSIITAVFSMMMASMMLGQTAIHFRDIKLGVAAGKSIFTTIERESCVDASKNSGYKPSDLKGEIEFKNVRFAYPSRPSVTVLNDLSLAVHPGETVALVGPSGSGKSTIVGILERFYIPLSGQVLIDGRDISTLNVRWLRQQLALVSQEPTLFSTTVFENIAHGLIGTELESVPLEKKTELIHDAARLANAYDFIMELPEGFQTNVGERGFLMSGGQKQRIAIARAIVSNPKILLLDEATSALDTESEGIVQDALDKASKSRTTIVIAHRLSTIKDADNIVVMKEGSVVEAGTHQELLLKKGSYSAMVNAQSIRSNLTQASPVDQGPVLLDDETDFDKETNSSADKNADRMIVSTQRASISSARVKQLQNAINRNKAYTLYQIFYKLAKMNEPEKWLLVLGFCFAVITGGGYPTMAVFLGHLVSALSSPDKAVMRHDINFWTGMFFMLGCIELVAYFMLNALMNYVAQRLVTRCRILCFNSIMRQDVSFFDKEENSTGSLSSTLSKDGEDLQGLSGNTLANLVSSLVTLVAGCVLGLSLNWKLALVCISCVPVLMFCGFMRVYTIKLIEQKAQTVYEDSSKAACEASNAIRTVVSLTREDEIVKMYAARLDKQFKEDISGNFRSALTYGLSCSLTFFVIALGFWWGGTLMGRDEISINHFFTTFMAIVFGTQVSAMVFSYSTDMVKGRAAACNIFSLLNSKPTIDAESDEGIKLDDCKGDIDFVDVHFRYPTRPEVPVLRGLNLSVKKGQYVALVGTSGCGKSTTIALIESFYRPQSGEVRLDGIDISKMNVKSYRSHIALVQQEPTLYSGSIRENILYGTEEDPETVTEERLIEACRKANIYDFIMSLPEGFETLCGSKGSLLSGGQKQRIAIARALIRDPKILLLDEATSALDSESEKVVQEAIDEAAKGRTTIAVAHRLSTIKNADIIYVFKHGVIAESGTHDELLALDGQYAATIALQSLEDA</sequence>
<evidence type="ECO:0000256" key="9">
    <source>
        <dbReference type="SAM" id="MobiDB-lite"/>
    </source>
</evidence>
<dbReference type="GO" id="GO:0016887">
    <property type="term" value="F:ATP hydrolysis activity"/>
    <property type="evidence" value="ECO:0007669"/>
    <property type="project" value="InterPro"/>
</dbReference>
<evidence type="ECO:0000256" key="6">
    <source>
        <dbReference type="ARBA" id="ARBA00022840"/>
    </source>
</evidence>
<evidence type="ECO:0008006" key="15">
    <source>
        <dbReference type="Google" id="ProtNLM"/>
    </source>
</evidence>
<feature type="region of interest" description="Disordered" evidence="9">
    <location>
        <begin position="1"/>
        <end position="22"/>
    </location>
</feature>
<dbReference type="InterPro" id="IPR017871">
    <property type="entry name" value="ABC_transporter-like_CS"/>
</dbReference>
<evidence type="ECO:0000256" key="8">
    <source>
        <dbReference type="ARBA" id="ARBA00023136"/>
    </source>
</evidence>
<dbReference type="SUPFAM" id="SSF90123">
    <property type="entry name" value="ABC transporter transmembrane region"/>
    <property type="match status" value="2"/>
</dbReference>
<dbReference type="CDD" id="cd03249">
    <property type="entry name" value="ABC_MTABC3_MDL1_MDL2"/>
    <property type="match status" value="2"/>
</dbReference>
<dbReference type="PANTHER" id="PTHR43394">
    <property type="entry name" value="ATP-DEPENDENT PERMEASE MDL1, MITOCHONDRIAL"/>
    <property type="match status" value="1"/>
</dbReference>
<feature type="transmembrane region" description="Helical" evidence="10">
    <location>
        <begin position="111"/>
        <end position="133"/>
    </location>
</feature>
<keyword evidence="5" id="KW-0547">Nucleotide-binding</keyword>
<name>A0A1E4TI06_9ASCO</name>
<dbReference type="Gene3D" id="3.40.50.300">
    <property type="entry name" value="P-loop containing nucleotide triphosphate hydrolases"/>
    <property type="match status" value="2"/>
</dbReference>
<evidence type="ECO:0000256" key="4">
    <source>
        <dbReference type="ARBA" id="ARBA00022692"/>
    </source>
</evidence>
<dbReference type="Pfam" id="PF00664">
    <property type="entry name" value="ABC_membrane"/>
    <property type="match status" value="2"/>
</dbReference>
<dbReference type="InterPro" id="IPR027417">
    <property type="entry name" value="P-loop_NTPase"/>
</dbReference>
<keyword evidence="14" id="KW-1185">Reference proteome</keyword>
<feature type="domain" description="ABC transporter" evidence="11">
    <location>
        <begin position="386"/>
        <end position="631"/>
    </location>
</feature>